<dbReference type="Gene3D" id="3.40.1690.10">
    <property type="entry name" value="secretion proteins EscU"/>
    <property type="match status" value="1"/>
</dbReference>
<comment type="similarity">
    <text evidence="1">Belongs to the type III secretion exporter family.</text>
</comment>
<dbReference type="PANTHER" id="PTHR30531:SF12">
    <property type="entry name" value="FLAGELLAR BIOSYNTHETIC PROTEIN FLHB"/>
    <property type="match status" value="1"/>
</dbReference>
<dbReference type="EMBL" id="DSDO01000003">
    <property type="protein sequence ID" value="HDR46067.1"/>
    <property type="molecule type" value="Genomic_DNA"/>
</dbReference>
<reference evidence="2" key="1">
    <citation type="journal article" date="2020" name="mSystems">
        <title>Genome- and Community-Level Interaction Insights into Carbon Utilization and Element Cycling Functions of Hydrothermarchaeota in Hydrothermal Sediment.</title>
        <authorList>
            <person name="Zhou Z."/>
            <person name="Liu Y."/>
            <person name="Xu W."/>
            <person name="Pan J."/>
            <person name="Luo Z.H."/>
            <person name="Li M."/>
        </authorList>
    </citation>
    <scope>NUCLEOTIDE SEQUENCE [LARGE SCALE GENOMIC DNA]</scope>
    <source>
        <strain evidence="2">SpSt-1220</strain>
    </source>
</reference>
<sequence>VENVPVARALYEVELGQPIPEDMFRAVAEILAYVYSLKGRKQ</sequence>
<keyword evidence="2" id="KW-0969">Cilium</keyword>
<gene>
    <name evidence="2" type="ORF">ENN94_00030</name>
</gene>
<dbReference type="Proteomes" id="UP000886162">
    <property type="component" value="Unassembled WGS sequence"/>
</dbReference>
<comment type="caution">
    <text evidence="2">The sequence shown here is derived from an EMBL/GenBank/DDBJ whole genome shotgun (WGS) entry which is preliminary data.</text>
</comment>
<proteinExistence type="inferred from homology"/>
<dbReference type="InterPro" id="IPR006135">
    <property type="entry name" value="T3SS_substrate_exporter"/>
</dbReference>
<dbReference type="GO" id="GO:0009306">
    <property type="term" value="P:protein secretion"/>
    <property type="evidence" value="ECO:0007669"/>
    <property type="project" value="InterPro"/>
</dbReference>
<name>A0A831LJL6_9BACT</name>
<protein>
    <submittedName>
        <fullName evidence="2">Flagellar biosynthesis protein FlhB</fullName>
    </submittedName>
</protein>
<dbReference type="InterPro" id="IPR029025">
    <property type="entry name" value="T3SS_substrate_exporter_C"/>
</dbReference>
<keyword evidence="2" id="KW-0282">Flagellum</keyword>
<dbReference type="Pfam" id="PF01312">
    <property type="entry name" value="Bac_export_2"/>
    <property type="match status" value="1"/>
</dbReference>
<dbReference type="PANTHER" id="PTHR30531">
    <property type="entry name" value="FLAGELLAR BIOSYNTHETIC PROTEIN FLHB"/>
    <property type="match status" value="1"/>
</dbReference>
<evidence type="ECO:0000313" key="2">
    <source>
        <dbReference type="EMBL" id="HDR46067.1"/>
    </source>
</evidence>
<keyword evidence="2" id="KW-0966">Cell projection</keyword>
<dbReference type="AlphaFoldDB" id="A0A831LJL6"/>
<organism evidence="2">
    <name type="scientific">Geoalkalibacter subterraneus</name>
    <dbReference type="NCBI Taxonomy" id="483547"/>
    <lineage>
        <taxon>Bacteria</taxon>
        <taxon>Pseudomonadati</taxon>
        <taxon>Thermodesulfobacteriota</taxon>
        <taxon>Desulfuromonadia</taxon>
        <taxon>Desulfuromonadales</taxon>
        <taxon>Geoalkalibacteraceae</taxon>
        <taxon>Geoalkalibacter</taxon>
    </lineage>
</organism>
<accession>A0A831LJL6</accession>
<dbReference type="GO" id="GO:0005886">
    <property type="term" value="C:plasma membrane"/>
    <property type="evidence" value="ECO:0007669"/>
    <property type="project" value="TreeGrafter"/>
</dbReference>
<evidence type="ECO:0000256" key="1">
    <source>
        <dbReference type="ARBA" id="ARBA00010690"/>
    </source>
</evidence>
<dbReference type="SUPFAM" id="SSF160544">
    <property type="entry name" value="EscU C-terminal domain-like"/>
    <property type="match status" value="1"/>
</dbReference>
<feature type="non-terminal residue" evidence="2">
    <location>
        <position position="1"/>
    </location>
</feature>